<evidence type="ECO:0000313" key="3">
    <source>
        <dbReference type="EMBL" id="PEG55203.1"/>
    </source>
</evidence>
<gene>
    <name evidence="2" type="ORF">BV510_22760</name>
    <name evidence="3" type="ORF">CRI78_06380</name>
</gene>
<keyword evidence="1" id="KW-0812">Transmembrane</keyword>
<reference evidence="3 5" key="2">
    <citation type="submission" date="2017-10" db="EMBL/GenBank/DDBJ databases">
        <title>The new phylogeny of genus Mycobacterium.</title>
        <authorList>
            <person name="Tortoli E."/>
            <person name="Trovato A."/>
            <person name="Cirillo D.M."/>
        </authorList>
    </citation>
    <scope>NUCLEOTIDE SEQUENCE [LARGE SCALE GENOMIC DNA]</scope>
    <source>
        <strain evidence="3 5">IP141170001</strain>
    </source>
</reference>
<organism evidence="2 4">
    <name type="scientific">Mycolicibacterium diernhoferi</name>
    <dbReference type="NCBI Taxonomy" id="1801"/>
    <lineage>
        <taxon>Bacteria</taxon>
        <taxon>Bacillati</taxon>
        <taxon>Actinomycetota</taxon>
        <taxon>Actinomycetes</taxon>
        <taxon>Mycobacteriales</taxon>
        <taxon>Mycobacteriaceae</taxon>
        <taxon>Mycolicibacterium</taxon>
    </lineage>
</organism>
<proteinExistence type="predicted"/>
<protein>
    <submittedName>
        <fullName evidence="2">Uncharacterized protein</fullName>
    </submittedName>
</protein>
<evidence type="ECO:0000313" key="4">
    <source>
        <dbReference type="Proteomes" id="UP000191039"/>
    </source>
</evidence>
<keyword evidence="1" id="KW-0472">Membrane</keyword>
<dbReference type="OrthoDB" id="4761727at2"/>
<keyword evidence="5" id="KW-1185">Reference proteome</keyword>
<dbReference type="Proteomes" id="UP000220340">
    <property type="component" value="Unassembled WGS sequence"/>
</dbReference>
<dbReference type="AlphaFoldDB" id="A0A1Q4H9Y3"/>
<feature type="transmembrane region" description="Helical" evidence="1">
    <location>
        <begin position="6"/>
        <end position="22"/>
    </location>
</feature>
<comment type="caution">
    <text evidence="2">The sequence shown here is derived from an EMBL/GenBank/DDBJ whole genome shotgun (WGS) entry which is preliminary data.</text>
</comment>
<evidence type="ECO:0000313" key="2">
    <source>
        <dbReference type="EMBL" id="OPE49075.1"/>
    </source>
</evidence>
<dbReference type="Proteomes" id="UP000191039">
    <property type="component" value="Unassembled WGS sequence"/>
</dbReference>
<dbReference type="EMBL" id="PDCR01000007">
    <property type="protein sequence ID" value="PEG55203.1"/>
    <property type="molecule type" value="Genomic_DNA"/>
</dbReference>
<reference evidence="2 4" key="1">
    <citation type="submission" date="2016-09" db="EMBL/GenBank/DDBJ databases">
        <title>genome sequences of unsequenced Mycobacteria.</title>
        <authorList>
            <person name="Greninger A.L."/>
            <person name="Jerome K.R."/>
            <person name="Mcnair B."/>
            <person name="Wallis C."/>
            <person name="Fang F."/>
        </authorList>
    </citation>
    <scope>NUCLEOTIDE SEQUENCE [LARGE SCALE GENOMIC DNA]</scope>
    <source>
        <strain evidence="2 4">BM1</strain>
    </source>
</reference>
<evidence type="ECO:0000313" key="5">
    <source>
        <dbReference type="Proteomes" id="UP000220340"/>
    </source>
</evidence>
<sequence>MEGIGIFILIVVVLIVGSMILEKMVDGVLAGMVAVIKAPFAAATRAREKAKSQTLVHGLQFQTAMSPAVLHDTLASHFAGDDFHPANRVIVQADEPGRFIVDIAWHEDTRFEVEGGPRLKASGTPVVVAELTHSLIGPPTDGRVRLTRFSSNPDWTDEAVLENVMPWMLSPLLQLDPTATVSRAQPSPPRI</sequence>
<accession>A0A1Q4H9Y3</accession>
<name>A0A1Q4H9Y3_9MYCO</name>
<evidence type="ECO:0000256" key="1">
    <source>
        <dbReference type="SAM" id="Phobius"/>
    </source>
</evidence>
<keyword evidence="1" id="KW-1133">Transmembrane helix</keyword>
<dbReference type="RefSeq" id="WP_073858001.1">
    <property type="nucleotide sequence ID" value="NZ_BAAATC010000004.1"/>
</dbReference>
<dbReference type="EMBL" id="MIJD01000302">
    <property type="protein sequence ID" value="OPE49075.1"/>
    <property type="molecule type" value="Genomic_DNA"/>
</dbReference>